<keyword evidence="3" id="KW-1185">Reference proteome</keyword>
<evidence type="ECO:0008006" key="4">
    <source>
        <dbReference type="Google" id="ProtNLM"/>
    </source>
</evidence>
<reference evidence="2 3" key="1">
    <citation type="submission" date="2019-02" db="EMBL/GenBank/DDBJ databases">
        <title>Deep-cultivation of Planctomycetes and their phenomic and genomic characterization uncovers novel biology.</title>
        <authorList>
            <person name="Wiegand S."/>
            <person name="Jogler M."/>
            <person name="Boedeker C."/>
            <person name="Pinto D."/>
            <person name="Vollmers J."/>
            <person name="Rivas-Marin E."/>
            <person name="Kohn T."/>
            <person name="Peeters S.H."/>
            <person name="Heuer A."/>
            <person name="Rast P."/>
            <person name="Oberbeckmann S."/>
            <person name="Bunk B."/>
            <person name="Jeske O."/>
            <person name="Meyerdierks A."/>
            <person name="Storesund J.E."/>
            <person name="Kallscheuer N."/>
            <person name="Luecker S."/>
            <person name="Lage O.M."/>
            <person name="Pohl T."/>
            <person name="Merkel B.J."/>
            <person name="Hornburger P."/>
            <person name="Mueller R.-W."/>
            <person name="Bruemmer F."/>
            <person name="Labrenz M."/>
            <person name="Spormann A.M."/>
            <person name="Op Den Camp H."/>
            <person name="Overmann J."/>
            <person name="Amann R."/>
            <person name="Jetten M.S.M."/>
            <person name="Mascher T."/>
            <person name="Medema M.H."/>
            <person name="Devos D.P."/>
            <person name="Kaster A.-K."/>
            <person name="Ovreas L."/>
            <person name="Rohde M."/>
            <person name="Galperin M.Y."/>
            <person name="Jogler C."/>
        </authorList>
    </citation>
    <scope>NUCLEOTIDE SEQUENCE [LARGE SCALE GENOMIC DNA]</scope>
    <source>
        <strain evidence="2 3">Pla123a</strain>
    </source>
</reference>
<dbReference type="AlphaFoldDB" id="A0A5C5ZDS7"/>
<gene>
    <name evidence="2" type="ORF">Pla123a_03760</name>
</gene>
<proteinExistence type="predicted"/>
<keyword evidence="1" id="KW-0812">Transmembrane</keyword>
<sequence>MNASHQVSKHAKELEQANEILREWNRQQLVVAAYIAFPAAVGLIFALAFTGLLGGAALPVGCALGLTAGVALCRDLVRSRSGSLWIAFALVALLWLAAIGVALISLL</sequence>
<keyword evidence="1" id="KW-0472">Membrane</keyword>
<dbReference type="RefSeq" id="WP_146583827.1">
    <property type="nucleotide sequence ID" value="NZ_SJPO01000001.1"/>
</dbReference>
<organism evidence="2 3">
    <name type="scientific">Posidoniimonas polymericola</name>
    <dbReference type="NCBI Taxonomy" id="2528002"/>
    <lineage>
        <taxon>Bacteria</taxon>
        <taxon>Pseudomonadati</taxon>
        <taxon>Planctomycetota</taxon>
        <taxon>Planctomycetia</taxon>
        <taxon>Pirellulales</taxon>
        <taxon>Lacipirellulaceae</taxon>
        <taxon>Posidoniimonas</taxon>
    </lineage>
</organism>
<comment type="caution">
    <text evidence="2">The sequence shown here is derived from an EMBL/GenBank/DDBJ whole genome shotgun (WGS) entry which is preliminary data.</text>
</comment>
<feature type="transmembrane region" description="Helical" evidence="1">
    <location>
        <begin position="29"/>
        <end position="50"/>
    </location>
</feature>
<feature type="transmembrane region" description="Helical" evidence="1">
    <location>
        <begin position="56"/>
        <end position="77"/>
    </location>
</feature>
<evidence type="ECO:0000313" key="2">
    <source>
        <dbReference type="EMBL" id="TWT85569.1"/>
    </source>
</evidence>
<accession>A0A5C5ZDS7</accession>
<dbReference type="Proteomes" id="UP000318478">
    <property type="component" value="Unassembled WGS sequence"/>
</dbReference>
<name>A0A5C5ZDS7_9BACT</name>
<dbReference type="EMBL" id="SJPO01000001">
    <property type="protein sequence ID" value="TWT85569.1"/>
    <property type="molecule type" value="Genomic_DNA"/>
</dbReference>
<protein>
    <recommendedName>
        <fullName evidence="4">VIT family protein</fullName>
    </recommendedName>
</protein>
<evidence type="ECO:0000256" key="1">
    <source>
        <dbReference type="SAM" id="Phobius"/>
    </source>
</evidence>
<evidence type="ECO:0000313" key="3">
    <source>
        <dbReference type="Proteomes" id="UP000318478"/>
    </source>
</evidence>
<feature type="transmembrane region" description="Helical" evidence="1">
    <location>
        <begin position="84"/>
        <end position="106"/>
    </location>
</feature>
<keyword evidence="1" id="KW-1133">Transmembrane helix</keyword>